<keyword evidence="4" id="KW-0418">Kinase</keyword>
<dbReference type="SUPFAM" id="SSF55874">
    <property type="entry name" value="ATPase domain of HSP90 chaperone/DNA topoisomerase II/histidine kinase"/>
    <property type="match status" value="1"/>
</dbReference>
<keyword evidence="9" id="KW-1185">Reference proteome</keyword>
<keyword evidence="6" id="KW-1133">Transmembrane helix</keyword>
<organism evidence="8 9">
    <name type="scientific">Chroococcidiopsis cubana SAG 39.79</name>
    <dbReference type="NCBI Taxonomy" id="388085"/>
    <lineage>
        <taxon>Bacteria</taxon>
        <taxon>Bacillati</taxon>
        <taxon>Cyanobacteriota</taxon>
        <taxon>Cyanophyceae</taxon>
        <taxon>Chroococcidiopsidales</taxon>
        <taxon>Chroococcidiopsidaceae</taxon>
        <taxon>Chroococcidiopsis</taxon>
    </lineage>
</organism>
<dbReference type="InterPro" id="IPR050482">
    <property type="entry name" value="Sensor_HK_TwoCompSys"/>
</dbReference>
<proteinExistence type="predicted"/>
<sequence>MSAFWSVVLSAVLSQLPLVGQLELRIQDYLTRLHKPSVLPKEILLVTIDRPIARPEHNFYAELVQALIHKGAKVVVLNLPNSIRRPLDSRLENSLKQAIAKYSDQIVLVTYIKRRSHPLPAVLSVYHHLLPFDRQSIKPLIAPEQVHGFFESEVDVKDLSSPARQAHLAGDFHYVEDFHRTHQVKSVAAIALEKFSSHAANPAIVQIIENENTPLTQIAVNINFWGPAGTFPRLKVSSICAAAAPLKRCSVTPTHQVSQQVRHKLVLLDLPKEYLTSLGVLSPFGDRMSVGEVQANLIASLMTNSYLKTTPKWFDRTINMLGAICLGLLVTAGIVERKTKSIRPKIWLFGGILGSYTSLSLLAACQGSIMPLATPILIWLGSGVLVAVCLQLAWKQHQLHQQRQALAERQAALLQARKLLHRVVTDIHDGPLQELKLVMDGIELLAIDHPTVNPNPLLDRLEAVGRELRVQLGNTRLMAEKLAVTPELEAGLVRGMRQHLQQLVKSGELSLRIQDNLHPLLEPESDSSWLDAREDIFRFFKEAIANVIYHAQPPNGSATEISVSLTQRGTQCTLLVENNAIQPAASPLESTNRRKLSGGYGTKLMATIAAELPGGHWERIPRVDGGMQVRLIWTLDATARSKTEDR</sequence>
<feature type="transmembrane region" description="Helical" evidence="6">
    <location>
        <begin position="317"/>
        <end position="335"/>
    </location>
</feature>
<dbReference type="SMART" id="SM01080">
    <property type="entry name" value="CHASE2"/>
    <property type="match status" value="1"/>
</dbReference>
<feature type="transmembrane region" description="Helical" evidence="6">
    <location>
        <begin position="376"/>
        <end position="394"/>
    </location>
</feature>
<evidence type="ECO:0000256" key="3">
    <source>
        <dbReference type="ARBA" id="ARBA00022679"/>
    </source>
</evidence>
<dbReference type="InterPro" id="IPR007890">
    <property type="entry name" value="CHASE2"/>
</dbReference>
<keyword evidence="6" id="KW-0472">Membrane</keyword>
<protein>
    <recommendedName>
        <fullName evidence="2">histidine kinase</fullName>
        <ecNumber evidence="2">2.7.13.3</ecNumber>
    </recommendedName>
</protein>
<evidence type="ECO:0000256" key="4">
    <source>
        <dbReference type="ARBA" id="ARBA00022777"/>
    </source>
</evidence>
<comment type="caution">
    <text evidence="8">The sequence shown here is derived from an EMBL/GenBank/DDBJ whole genome shotgun (WGS) entry which is preliminary data.</text>
</comment>
<evidence type="ECO:0000256" key="6">
    <source>
        <dbReference type="SAM" id="Phobius"/>
    </source>
</evidence>
<dbReference type="Pfam" id="PF05226">
    <property type="entry name" value="CHASE2"/>
    <property type="match status" value="1"/>
</dbReference>
<dbReference type="PANTHER" id="PTHR24421">
    <property type="entry name" value="NITRATE/NITRITE SENSOR PROTEIN NARX-RELATED"/>
    <property type="match status" value="1"/>
</dbReference>
<keyword evidence="5" id="KW-0902">Two-component regulatory system</keyword>
<reference evidence="8 9" key="1">
    <citation type="journal article" date="2019" name="Genome Biol. Evol.">
        <title>Day and night: Metabolic profiles and evolutionary relationships of six axenic non-marine cyanobacteria.</title>
        <authorList>
            <person name="Will S.E."/>
            <person name="Henke P."/>
            <person name="Boedeker C."/>
            <person name="Huang S."/>
            <person name="Brinkmann H."/>
            <person name="Rohde M."/>
            <person name="Jarek M."/>
            <person name="Friedl T."/>
            <person name="Seufert S."/>
            <person name="Schumacher M."/>
            <person name="Overmann J."/>
            <person name="Neumann-Schaal M."/>
            <person name="Petersen J."/>
        </authorList>
    </citation>
    <scope>NUCLEOTIDE SEQUENCE [LARGE SCALE GENOMIC DNA]</scope>
    <source>
        <strain evidence="8 9">SAG 39.79</strain>
    </source>
</reference>
<dbReference type="EC" id="2.7.13.3" evidence="2"/>
<feature type="transmembrane region" description="Helical" evidence="6">
    <location>
        <begin position="347"/>
        <end position="370"/>
    </location>
</feature>
<dbReference type="GO" id="GO:0004673">
    <property type="term" value="F:protein histidine kinase activity"/>
    <property type="evidence" value="ECO:0007669"/>
    <property type="project" value="UniProtKB-EC"/>
</dbReference>
<evidence type="ECO:0000256" key="1">
    <source>
        <dbReference type="ARBA" id="ARBA00000085"/>
    </source>
</evidence>
<accession>A0AB37UEC3</accession>
<dbReference type="PANTHER" id="PTHR24421:SF10">
    <property type="entry name" value="NITRATE_NITRITE SENSOR PROTEIN NARQ"/>
    <property type="match status" value="1"/>
</dbReference>
<comment type="catalytic activity">
    <reaction evidence="1">
        <text>ATP + protein L-histidine = ADP + protein N-phospho-L-histidine.</text>
        <dbReference type="EC" id="2.7.13.3"/>
    </reaction>
</comment>
<dbReference type="AlphaFoldDB" id="A0AB37UEC3"/>
<dbReference type="InterPro" id="IPR036890">
    <property type="entry name" value="HATPase_C_sf"/>
</dbReference>
<feature type="domain" description="CHASE2" evidence="7">
    <location>
        <begin position="19"/>
        <end position="330"/>
    </location>
</feature>
<name>A0AB37UEC3_9CYAN</name>
<evidence type="ECO:0000256" key="5">
    <source>
        <dbReference type="ARBA" id="ARBA00023012"/>
    </source>
</evidence>
<evidence type="ECO:0000256" key="2">
    <source>
        <dbReference type="ARBA" id="ARBA00012438"/>
    </source>
</evidence>
<evidence type="ECO:0000313" key="8">
    <source>
        <dbReference type="EMBL" id="RUT05829.1"/>
    </source>
</evidence>
<keyword evidence="3" id="KW-0808">Transferase</keyword>
<evidence type="ECO:0000259" key="7">
    <source>
        <dbReference type="SMART" id="SM01080"/>
    </source>
</evidence>
<keyword evidence="6" id="KW-0812">Transmembrane</keyword>
<evidence type="ECO:0000313" key="9">
    <source>
        <dbReference type="Proteomes" id="UP000282574"/>
    </source>
</evidence>
<dbReference type="EMBL" id="RSCK01000073">
    <property type="protein sequence ID" value="RUT05829.1"/>
    <property type="molecule type" value="Genomic_DNA"/>
</dbReference>
<dbReference type="Gene3D" id="3.30.565.10">
    <property type="entry name" value="Histidine kinase-like ATPase, C-terminal domain"/>
    <property type="match status" value="1"/>
</dbReference>
<dbReference type="Proteomes" id="UP000282574">
    <property type="component" value="Unassembled WGS sequence"/>
</dbReference>
<dbReference type="GO" id="GO:0000160">
    <property type="term" value="P:phosphorelay signal transduction system"/>
    <property type="evidence" value="ECO:0007669"/>
    <property type="project" value="UniProtKB-KW"/>
</dbReference>
<gene>
    <name evidence="8" type="ORF">DSM107010_54170</name>
</gene>